<dbReference type="InterPro" id="IPR023299">
    <property type="entry name" value="ATPase_P-typ_cyto_dom_N"/>
</dbReference>
<reference evidence="1 2" key="1">
    <citation type="journal article" date="2017" name="Nat. Microbiol.">
        <title>Natural product diversity associated with the nematode symbionts Photorhabdus and Xenorhabdus.</title>
        <authorList>
            <person name="Tobias N.J."/>
            <person name="Wolff H."/>
            <person name="Djahanschiri B."/>
            <person name="Grundmann F."/>
            <person name="Kronenwerth M."/>
            <person name="Shi Y.M."/>
            <person name="Simonyi S."/>
            <person name="Grun P."/>
            <person name="Shapiro-Ilan D."/>
            <person name="Pidot S.J."/>
            <person name="Stinear T.P."/>
            <person name="Ebersberger I."/>
            <person name="Bode H.B."/>
        </authorList>
    </citation>
    <scope>NUCLEOTIDE SEQUENCE [LARGE SCALE GENOMIC DNA]</scope>
    <source>
        <strain evidence="1 2">DSM 17902</strain>
    </source>
</reference>
<dbReference type="EMBL" id="NITZ01000011">
    <property type="protein sequence ID" value="PHM48350.1"/>
    <property type="molecule type" value="Genomic_DNA"/>
</dbReference>
<dbReference type="AlphaFoldDB" id="A0A2D0JQ02"/>
<accession>A0A2D0JQ02</accession>
<organism evidence="1 2">
    <name type="scientific">Xenorhabdus miraniensis</name>
    <dbReference type="NCBI Taxonomy" id="351674"/>
    <lineage>
        <taxon>Bacteria</taxon>
        <taxon>Pseudomonadati</taxon>
        <taxon>Pseudomonadota</taxon>
        <taxon>Gammaproteobacteria</taxon>
        <taxon>Enterobacterales</taxon>
        <taxon>Morganellaceae</taxon>
        <taxon>Xenorhabdus</taxon>
    </lineage>
</organism>
<dbReference type="Proteomes" id="UP000221980">
    <property type="component" value="Unassembled WGS sequence"/>
</dbReference>
<comment type="caution">
    <text evidence="1">The sequence shown here is derived from an EMBL/GenBank/DDBJ whole genome shotgun (WGS) entry which is preliminary data.</text>
</comment>
<evidence type="ECO:0000313" key="1">
    <source>
        <dbReference type="EMBL" id="PHM48350.1"/>
    </source>
</evidence>
<sequence length="149" mass="17001">MDQAIVRYGNGNSGIDFLSSYRKIDELPFDFASFRLSICVRNLFKNHQLVCKDTSEEMLSVCSYIGIKEKIIPLTEESRNNVIELVSSHNEQGFRVLILVTLEFSVDEVKLQPSLADKREAELQGLLTFLYSPRESIAMAIVVLRRNII</sequence>
<keyword evidence="2" id="KW-1185">Reference proteome</keyword>
<dbReference type="GO" id="GO:0000166">
    <property type="term" value="F:nucleotide binding"/>
    <property type="evidence" value="ECO:0007669"/>
    <property type="project" value="InterPro"/>
</dbReference>
<name>A0A2D0JQ02_9GAMM</name>
<protein>
    <submittedName>
        <fullName evidence="1">Uncharacterized protein</fullName>
    </submittedName>
</protein>
<proteinExistence type="predicted"/>
<dbReference type="OrthoDB" id="9814270at2"/>
<dbReference type="SUPFAM" id="SSF81660">
    <property type="entry name" value="Metal cation-transporting ATPase, ATP-binding domain N"/>
    <property type="match status" value="1"/>
</dbReference>
<dbReference type="Pfam" id="PF13246">
    <property type="entry name" value="Cation_ATPase"/>
    <property type="match status" value="1"/>
</dbReference>
<gene>
    <name evidence="1" type="ORF">Xmir_02422</name>
</gene>
<dbReference type="Gene3D" id="3.40.1110.10">
    <property type="entry name" value="Calcium-transporting ATPase, cytoplasmic domain N"/>
    <property type="match status" value="1"/>
</dbReference>
<dbReference type="RefSeq" id="WP_099114501.1">
    <property type="nucleotide sequence ID" value="NZ_CAWNQI010000013.1"/>
</dbReference>
<evidence type="ECO:0000313" key="2">
    <source>
        <dbReference type="Proteomes" id="UP000221980"/>
    </source>
</evidence>